<evidence type="ECO:0000313" key="2">
    <source>
        <dbReference type="EMBL" id="SDX91581.1"/>
    </source>
</evidence>
<keyword evidence="1" id="KW-1133">Transmembrane helix</keyword>
<protein>
    <submittedName>
        <fullName evidence="2">Uncharacterized protein</fullName>
    </submittedName>
</protein>
<evidence type="ECO:0000256" key="1">
    <source>
        <dbReference type="SAM" id="Phobius"/>
    </source>
</evidence>
<evidence type="ECO:0000313" key="3">
    <source>
        <dbReference type="Proteomes" id="UP000199079"/>
    </source>
</evidence>
<gene>
    <name evidence="2" type="ORF">SAMN05216564_102104</name>
</gene>
<keyword evidence="1" id="KW-0812">Transmembrane</keyword>
<dbReference type="EMBL" id="FNPC01000002">
    <property type="protein sequence ID" value="SDX91581.1"/>
    <property type="molecule type" value="Genomic_DNA"/>
</dbReference>
<dbReference type="AlphaFoldDB" id="A0A1H3FKQ8"/>
<keyword evidence="3" id="KW-1185">Reference proteome</keyword>
<proteinExistence type="predicted"/>
<name>A0A1H3FKQ8_9EURY</name>
<reference evidence="3" key="1">
    <citation type="submission" date="2016-10" db="EMBL/GenBank/DDBJ databases">
        <authorList>
            <person name="Varghese N."/>
            <person name="Submissions S."/>
        </authorList>
    </citation>
    <scope>NUCLEOTIDE SEQUENCE [LARGE SCALE GENOMIC DNA]</scope>
    <source>
        <strain evidence="3">DC30,IBRC 10041,KCTC 4046</strain>
    </source>
</reference>
<organism evidence="2 3">
    <name type="scientific">Halopenitus persicus</name>
    <dbReference type="NCBI Taxonomy" id="1048396"/>
    <lineage>
        <taxon>Archaea</taxon>
        <taxon>Methanobacteriati</taxon>
        <taxon>Methanobacteriota</taxon>
        <taxon>Stenosarchaea group</taxon>
        <taxon>Halobacteria</taxon>
        <taxon>Halobacteriales</taxon>
        <taxon>Haloferacaceae</taxon>
        <taxon>Halopenitus</taxon>
    </lineage>
</organism>
<sequence>MLWGIVLRLVAAGPIMPVRLSLVGLPTALPNLSALGFVGHVLWGAVLGTSVWWLGTRSIGEFDREDPPVEYLR</sequence>
<dbReference type="RefSeq" id="WP_143114381.1">
    <property type="nucleotide sequence ID" value="NZ_FNPC01000002.1"/>
</dbReference>
<keyword evidence="1" id="KW-0472">Membrane</keyword>
<dbReference type="GeneID" id="43838659"/>
<accession>A0A1H3FKQ8</accession>
<dbReference type="OrthoDB" id="3369at2157"/>
<dbReference type="Proteomes" id="UP000199079">
    <property type="component" value="Unassembled WGS sequence"/>
</dbReference>
<feature type="transmembrane region" description="Helical" evidence="1">
    <location>
        <begin position="33"/>
        <end position="54"/>
    </location>
</feature>